<evidence type="ECO:0000256" key="2">
    <source>
        <dbReference type="ARBA" id="ARBA00007776"/>
    </source>
</evidence>
<keyword evidence="3" id="KW-1003">Cell membrane</keyword>
<organism evidence="9 10">
    <name type="scientific">Waltera intestinalis</name>
    <dbReference type="NCBI Taxonomy" id="2606635"/>
    <lineage>
        <taxon>Bacteria</taxon>
        <taxon>Bacillati</taxon>
        <taxon>Bacillota</taxon>
        <taxon>Clostridia</taxon>
        <taxon>Lachnospirales</taxon>
        <taxon>Lachnospiraceae</taxon>
        <taxon>Waltera</taxon>
    </lineage>
</organism>
<dbReference type="InterPro" id="IPR017225">
    <property type="entry name" value="Cell_shape_determin_MreD_prd"/>
</dbReference>
<proteinExistence type="inferred from homology"/>
<evidence type="ECO:0000256" key="6">
    <source>
        <dbReference type="ARBA" id="ARBA00022989"/>
    </source>
</evidence>
<feature type="transmembrane region" description="Helical" evidence="8">
    <location>
        <begin position="12"/>
        <end position="37"/>
    </location>
</feature>
<dbReference type="EMBL" id="VUMU01000005">
    <property type="protein sequence ID" value="MST57735.1"/>
    <property type="molecule type" value="Genomic_DNA"/>
</dbReference>
<comment type="similarity">
    <text evidence="2">Belongs to the MreD family.</text>
</comment>
<dbReference type="Proteomes" id="UP000476055">
    <property type="component" value="Unassembled WGS sequence"/>
</dbReference>
<dbReference type="GO" id="GO:0005886">
    <property type="term" value="C:plasma membrane"/>
    <property type="evidence" value="ECO:0007669"/>
    <property type="project" value="UniProtKB-SubCell"/>
</dbReference>
<dbReference type="RefSeq" id="WP_022154423.1">
    <property type="nucleotide sequence ID" value="NZ_DAWCKG010000197.1"/>
</dbReference>
<name>A0A6L5YHP0_9FIRM</name>
<sequence>MENNSSILRKVIVTLFVVLCFILQCSVFNSLALGGIIPNLMIILTSSFGFMRGEKEGLLIGFFSGLLCDIFFGSFLGFYAMIMMYIGFINGKFCRIFYPEDIKLPLALIVVSDISYGLLCYILMFLLRGRFHFPYYFTRVILPEALYTIVVTIVLYPLILKVNQKLEEKEKRSAQKFVS</sequence>
<feature type="transmembrane region" description="Helical" evidence="8">
    <location>
        <begin position="57"/>
        <end position="86"/>
    </location>
</feature>
<keyword evidence="5" id="KW-0133">Cell shape</keyword>
<comment type="subcellular location">
    <subcellularLocation>
        <location evidence="1">Cell membrane</location>
        <topology evidence="1">Multi-pass membrane protein</topology>
    </subcellularLocation>
</comment>
<reference evidence="9 10" key="1">
    <citation type="submission" date="2019-08" db="EMBL/GenBank/DDBJ databases">
        <title>In-depth cultivation of the pig gut microbiome towards novel bacterial diversity and tailored functional studies.</title>
        <authorList>
            <person name="Wylensek D."/>
            <person name="Hitch T.C.A."/>
            <person name="Clavel T."/>
        </authorList>
    </citation>
    <scope>NUCLEOTIDE SEQUENCE [LARGE SCALE GENOMIC DNA]</scope>
    <source>
        <strain evidence="9 10">WCA3-601-WT-6H</strain>
    </source>
</reference>
<dbReference type="PIRSF" id="PIRSF037497">
    <property type="entry name" value="MreD_Clostridium/Treponema_prd"/>
    <property type="match status" value="1"/>
</dbReference>
<evidence type="ECO:0000256" key="1">
    <source>
        <dbReference type="ARBA" id="ARBA00004651"/>
    </source>
</evidence>
<accession>A0A6L5YHP0</accession>
<feature type="transmembrane region" description="Helical" evidence="8">
    <location>
        <begin position="145"/>
        <end position="162"/>
    </location>
</feature>
<gene>
    <name evidence="9" type="primary">mreD</name>
    <name evidence="9" type="ORF">FYJ59_05685</name>
</gene>
<dbReference type="GO" id="GO:0008360">
    <property type="term" value="P:regulation of cell shape"/>
    <property type="evidence" value="ECO:0007669"/>
    <property type="project" value="UniProtKB-KW"/>
</dbReference>
<feature type="transmembrane region" description="Helical" evidence="8">
    <location>
        <begin position="106"/>
        <end position="125"/>
    </location>
</feature>
<protein>
    <submittedName>
        <fullName evidence="9">Rod shape-determining protein MreD</fullName>
    </submittedName>
</protein>
<keyword evidence="10" id="KW-1185">Reference proteome</keyword>
<keyword evidence="6 8" id="KW-1133">Transmembrane helix</keyword>
<evidence type="ECO:0000256" key="5">
    <source>
        <dbReference type="ARBA" id="ARBA00022960"/>
    </source>
</evidence>
<evidence type="ECO:0000256" key="8">
    <source>
        <dbReference type="SAM" id="Phobius"/>
    </source>
</evidence>
<evidence type="ECO:0000313" key="9">
    <source>
        <dbReference type="EMBL" id="MST57735.1"/>
    </source>
</evidence>
<keyword evidence="7 8" id="KW-0472">Membrane</keyword>
<dbReference type="Pfam" id="PF04093">
    <property type="entry name" value="MreD"/>
    <property type="match status" value="1"/>
</dbReference>
<evidence type="ECO:0000256" key="3">
    <source>
        <dbReference type="ARBA" id="ARBA00022475"/>
    </source>
</evidence>
<dbReference type="AlphaFoldDB" id="A0A6L5YHP0"/>
<dbReference type="Gene3D" id="1.10.1760.20">
    <property type="match status" value="1"/>
</dbReference>
<comment type="caution">
    <text evidence="9">The sequence shown here is derived from an EMBL/GenBank/DDBJ whole genome shotgun (WGS) entry which is preliminary data.</text>
</comment>
<dbReference type="NCBIfam" id="TIGR03426">
    <property type="entry name" value="shape_MreD"/>
    <property type="match status" value="1"/>
</dbReference>
<evidence type="ECO:0000256" key="4">
    <source>
        <dbReference type="ARBA" id="ARBA00022692"/>
    </source>
</evidence>
<keyword evidence="4 8" id="KW-0812">Transmembrane</keyword>
<evidence type="ECO:0000256" key="7">
    <source>
        <dbReference type="ARBA" id="ARBA00023136"/>
    </source>
</evidence>
<dbReference type="InterPro" id="IPR007227">
    <property type="entry name" value="Cell_shape_determining_MreD"/>
</dbReference>
<evidence type="ECO:0000313" key="10">
    <source>
        <dbReference type="Proteomes" id="UP000476055"/>
    </source>
</evidence>